<evidence type="ECO:0000256" key="11">
    <source>
        <dbReference type="ARBA" id="ARBA00049786"/>
    </source>
</evidence>
<dbReference type="SUPFAM" id="SSF53335">
    <property type="entry name" value="S-adenosyl-L-methionine-dependent methyltransferases"/>
    <property type="match status" value="1"/>
</dbReference>
<dbReference type="GO" id="GO:0030488">
    <property type="term" value="P:tRNA methylation"/>
    <property type="evidence" value="ECO:0007669"/>
    <property type="project" value="TreeGrafter"/>
</dbReference>
<evidence type="ECO:0000256" key="1">
    <source>
        <dbReference type="ARBA" id="ARBA00007879"/>
    </source>
</evidence>
<dbReference type="SUPFAM" id="SSF54928">
    <property type="entry name" value="RNA-binding domain, RBD"/>
    <property type="match status" value="1"/>
</dbReference>
<evidence type="ECO:0000259" key="15">
    <source>
        <dbReference type="PROSITE" id="PS51471"/>
    </source>
</evidence>
<dbReference type="InterPro" id="IPR035979">
    <property type="entry name" value="RBD_domain_sf"/>
</dbReference>
<evidence type="ECO:0000256" key="6">
    <source>
        <dbReference type="ARBA" id="ARBA00022884"/>
    </source>
</evidence>
<comment type="function">
    <text evidence="10">Catalyzes the methylation of 5-carboxymethyl uridine to 5-methylcarboxymethyl uridine at the wobble position of the anticodon loop in tRNA via its methyltransferase domain. Catalyzes the last step in the formation of 5-methylcarboxymethyl uridine at the wobble position of the anticodon loop in target tRNA. Has a preference for tRNA(Arg) and tRNA(Glu), and does not bind tRNA(Lys). Binds tRNA and catalyzes the iron and alpha-ketoglutarate dependent hydroxylation of 5-methylcarboxymethyl uridine at the wobble position of the anticodon loop in tRNA via its dioxygenase domain, giving rise to 5-(S)-methoxycarbonylhydroxymethyluridine; has a preference for tRNA(Gly). Required for normal survival after DNA damage. May inhibit apoptosis and promote cell survival and angiogenesis.</text>
</comment>
<dbReference type="Gene3D" id="3.30.70.330">
    <property type="match status" value="1"/>
</dbReference>
<dbReference type="GO" id="GO:0000049">
    <property type="term" value="F:tRNA binding"/>
    <property type="evidence" value="ECO:0007669"/>
    <property type="project" value="TreeGrafter"/>
</dbReference>
<dbReference type="OrthoDB" id="271595at2759"/>
<dbReference type="CDD" id="cd02440">
    <property type="entry name" value="AdoMet_MTases"/>
    <property type="match status" value="1"/>
</dbReference>
<keyword evidence="4" id="KW-0808">Transferase</keyword>
<evidence type="ECO:0000256" key="4">
    <source>
        <dbReference type="ARBA" id="ARBA00022679"/>
    </source>
</evidence>
<dbReference type="Pfam" id="PF08241">
    <property type="entry name" value="Methyltransf_11"/>
    <property type="match status" value="1"/>
</dbReference>
<evidence type="ECO:0000256" key="13">
    <source>
        <dbReference type="PROSITE-ProRule" id="PRU00176"/>
    </source>
</evidence>
<dbReference type="Pfam" id="PF13532">
    <property type="entry name" value="2OG-FeII_Oxy_2"/>
    <property type="match status" value="1"/>
</dbReference>
<keyword evidence="5" id="KW-0862">Zinc</keyword>
<dbReference type="GO" id="GO:0002098">
    <property type="term" value="P:tRNA wobble uridine modification"/>
    <property type="evidence" value="ECO:0007669"/>
    <property type="project" value="TreeGrafter"/>
</dbReference>
<dbReference type="InterPro" id="IPR012677">
    <property type="entry name" value="Nucleotide-bd_a/b_plait_sf"/>
</dbReference>
<proteinExistence type="inferred from homology"/>
<dbReference type="PANTHER" id="PTHR13069:SF21">
    <property type="entry name" value="ALKYLATED DNA REPAIR PROTEIN ALKB HOMOLOG 8"/>
    <property type="match status" value="1"/>
</dbReference>
<evidence type="ECO:0000259" key="14">
    <source>
        <dbReference type="PROSITE" id="PS50102"/>
    </source>
</evidence>
<keyword evidence="17" id="KW-1185">Reference proteome</keyword>
<keyword evidence="3" id="KW-0489">Methyltransferase</keyword>
<dbReference type="InterPro" id="IPR005123">
    <property type="entry name" value="Oxoglu/Fe-dep_dioxygenase_dom"/>
</dbReference>
<dbReference type="SUPFAM" id="SSF51197">
    <property type="entry name" value="Clavaminate synthase-like"/>
    <property type="match status" value="1"/>
</dbReference>
<evidence type="ECO:0000256" key="12">
    <source>
        <dbReference type="ARBA" id="ARBA00049802"/>
    </source>
</evidence>
<dbReference type="STRING" id="1202772.A0A1V9ZSZ7"/>
<name>A0A1V9ZSZ7_ACHHY</name>
<feature type="domain" description="Fe2OG dioxygenase" evidence="15">
    <location>
        <begin position="209"/>
        <end position="312"/>
    </location>
</feature>
<dbReference type="AlphaFoldDB" id="A0A1V9ZSZ7"/>
<dbReference type="PANTHER" id="PTHR13069">
    <property type="entry name" value="ALKYLATED DNA REPAIR PROTEIN ALKB HOMOLOG 8"/>
    <property type="match status" value="1"/>
</dbReference>
<dbReference type="GO" id="GO:0106335">
    <property type="term" value="F:tRNA (5-carboxymethyluridine(34)-5-O)-methyltransferase activity"/>
    <property type="evidence" value="ECO:0007669"/>
    <property type="project" value="UniProtKB-EC"/>
</dbReference>
<dbReference type="InterPro" id="IPR037151">
    <property type="entry name" value="AlkB-like_sf"/>
</dbReference>
<comment type="similarity">
    <text evidence="1">Belongs to the alkB family.</text>
</comment>
<dbReference type="InterPro" id="IPR027450">
    <property type="entry name" value="AlkB-like"/>
</dbReference>
<protein>
    <recommendedName>
        <fullName evidence="2">tRNA (carboxymethyluridine(34)-5-O)-methyltransferase</fullName>
        <ecNumber evidence="2">2.1.1.229</ecNumber>
    </recommendedName>
    <alternativeName>
        <fullName evidence="11">Alkylated DNA repair protein alkB homolog 8</fullName>
    </alternativeName>
    <alternativeName>
        <fullName evidence="12">S-adenosyl-L-methionine-dependent tRNA methyltransferase ALKBH8</fullName>
    </alternativeName>
</protein>
<dbReference type="InterPro" id="IPR029063">
    <property type="entry name" value="SAM-dependent_MTases_sf"/>
</dbReference>
<evidence type="ECO:0000256" key="8">
    <source>
        <dbReference type="ARBA" id="ARBA00023268"/>
    </source>
</evidence>
<dbReference type="GO" id="GO:0005737">
    <property type="term" value="C:cytoplasm"/>
    <property type="evidence" value="ECO:0007669"/>
    <property type="project" value="TreeGrafter"/>
</dbReference>
<reference evidence="16 17" key="1">
    <citation type="journal article" date="2014" name="Genome Biol. Evol.">
        <title>The secreted proteins of Achlya hypogyna and Thraustotheca clavata identify the ancestral oomycete secretome and reveal gene acquisitions by horizontal gene transfer.</title>
        <authorList>
            <person name="Misner I."/>
            <person name="Blouin N."/>
            <person name="Leonard G."/>
            <person name="Richards T.A."/>
            <person name="Lane C.E."/>
        </authorList>
    </citation>
    <scope>NUCLEOTIDE SEQUENCE [LARGE SCALE GENOMIC DNA]</scope>
    <source>
        <strain evidence="16 17">ATCC 48635</strain>
    </source>
</reference>
<keyword evidence="6 13" id="KW-0694">RNA-binding</keyword>
<dbReference type="InterPro" id="IPR000504">
    <property type="entry name" value="RRM_dom"/>
</dbReference>
<dbReference type="EC" id="2.1.1.229" evidence="2"/>
<evidence type="ECO:0000256" key="7">
    <source>
        <dbReference type="ARBA" id="ARBA00023004"/>
    </source>
</evidence>
<dbReference type="PROSITE" id="PS51471">
    <property type="entry name" value="FE2OG_OXY"/>
    <property type="match status" value="1"/>
</dbReference>
<dbReference type="InterPro" id="IPR051422">
    <property type="entry name" value="AlkB_tRNA_MeTrf/Diox"/>
</dbReference>
<comment type="catalytic activity">
    <reaction evidence="9">
        <text>5-(carboxymethyl)uridine(34) in tRNA + S-adenosyl-L-methionine = 5-(2-methoxy-2-oxoethyl)uridine(34) in tRNA + S-adenosyl-L-homocysteine</text>
        <dbReference type="Rhea" id="RHEA:43208"/>
        <dbReference type="Rhea" id="RHEA-COMP:10407"/>
        <dbReference type="Rhea" id="RHEA-COMP:10408"/>
        <dbReference type="ChEBI" id="CHEBI:57856"/>
        <dbReference type="ChEBI" id="CHEBI:59789"/>
        <dbReference type="ChEBI" id="CHEBI:74851"/>
        <dbReference type="ChEBI" id="CHEBI:74882"/>
        <dbReference type="EC" id="2.1.1.229"/>
    </reaction>
</comment>
<gene>
    <name evidence="16" type="ORF">ACHHYP_20079</name>
</gene>
<evidence type="ECO:0000313" key="16">
    <source>
        <dbReference type="EMBL" id="OQS01081.1"/>
    </source>
</evidence>
<evidence type="ECO:0000313" key="17">
    <source>
        <dbReference type="Proteomes" id="UP000243579"/>
    </source>
</evidence>
<sequence length="554" mass="61680">MAKPSVRKPKVSTDTNLLTDRVQDPEAPSRYLYVANCTVGGDHGVGEGAILACFGAFGALCDLFSEDTKGYVLLTFSTVESAAAAREALNGTSPQALGSRKLFIQFAAEASPASASGSSLSCPSTTAQLVVPGLSIIENFVSRAEEADLIAAIDARTWEDSIQRRVQHYGYAFRYDSRDVDVNRPLGRMPEFCRDMTSRLHELRPDLDEPDQITVNEYLPGQGIAPHVDTSDVFTEYIASASLGADIIMDFRLVNDPRVVKHVLLKRGSLCLMVGEARYLWKHGIAYRKHDLIEGTVAARSRRVSMTFRKVLADRDMSRIVQSVQMPSPIEKEHVHGVYDSIASHFSHTRHHPWPLVTAFLESLPDGALVADIGCGNGKYLGANKNIMAIGSDRSIPLLSVCAERDHEVFGSDGLAVPLRSGLFDAAICIAVLHHMSTIEHRLQILRELARLVKVGGQVYVVAWAFEQDSLSKRKFDTQDVMVEWKLQQKYIDTNEPLPAHVQLDDEKKWAVYQRYCHVYRDLELESLVRQVPGLVVRKVEMMRSNWCLTIDRV</sequence>
<comment type="caution">
    <text evidence="16">The sequence shown here is derived from an EMBL/GenBank/DDBJ whole genome shotgun (WGS) entry which is preliminary data.</text>
</comment>
<dbReference type="Proteomes" id="UP000243579">
    <property type="component" value="Unassembled WGS sequence"/>
</dbReference>
<evidence type="ECO:0000256" key="2">
    <source>
        <dbReference type="ARBA" id="ARBA00012808"/>
    </source>
</evidence>
<evidence type="ECO:0000256" key="5">
    <source>
        <dbReference type="ARBA" id="ARBA00022833"/>
    </source>
</evidence>
<organism evidence="16 17">
    <name type="scientific">Achlya hypogyna</name>
    <name type="common">Oomycete</name>
    <name type="synonym">Protoachlya hypogyna</name>
    <dbReference type="NCBI Taxonomy" id="1202772"/>
    <lineage>
        <taxon>Eukaryota</taxon>
        <taxon>Sar</taxon>
        <taxon>Stramenopiles</taxon>
        <taxon>Oomycota</taxon>
        <taxon>Saprolegniomycetes</taxon>
        <taxon>Saprolegniales</taxon>
        <taxon>Achlyaceae</taxon>
        <taxon>Achlya</taxon>
    </lineage>
</organism>
<dbReference type="PROSITE" id="PS50102">
    <property type="entry name" value="RRM"/>
    <property type="match status" value="1"/>
</dbReference>
<evidence type="ECO:0000256" key="9">
    <source>
        <dbReference type="ARBA" id="ARBA00034996"/>
    </source>
</evidence>
<dbReference type="GO" id="GO:0005634">
    <property type="term" value="C:nucleus"/>
    <property type="evidence" value="ECO:0007669"/>
    <property type="project" value="TreeGrafter"/>
</dbReference>
<dbReference type="Gene3D" id="2.60.120.590">
    <property type="entry name" value="Alpha-ketoglutarate-dependent dioxygenase AlkB-like"/>
    <property type="match status" value="1"/>
</dbReference>
<dbReference type="Gene3D" id="3.40.50.150">
    <property type="entry name" value="Vaccinia Virus protein VP39"/>
    <property type="match status" value="1"/>
</dbReference>
<dbReference type="GO" id="GO:0008757">
    <property type="term" value="F:S-adenosylmethionine-dependent methyltransferase activity"/>
    <property type="evidence" value="ECO:0007669"/>
    <property type="project" value="InterPro"/>
</dbReference>
<dbReference type="InterPro" id="IPR013216">
    <property type="entry name" value="Methyltransf_11"/>
</dbReference>
<keyword evidence="7" id="KW-0408">Iron</keyword>
<evidence type="ECO:0000256" key="10">
    <source>
        <dbReference type="ARBA" id="ARBA00045506"/>
    </source>
</evidence>
<keyword evidence="8" id="KW-0511">Multifunctional enzyme</keyword>
<evidence type="ECO:0000256" key="3">
    <source>
        <dbReference type="ARBA" id="ARBA00022603"/>
    </source>
</evidence>
<accession>A0A1V9ZSZ7</accession>
<feature type="domain" description="RRM" evidence="14">
    <location>
        <begin position="30"/>
        <end position="109"/>
    </location>
</feature>
<dbReference type="EMBL" id="JNBR01000015">
    <property type="protein sequence ID" value="OQS01081.1"/>
    <property type="molecule type" value="Genomic_DNA"/>
</dbReference>